<organism evidence="5 6">
    <name type="scientific">Chryseobacterium gleum</name>
    <name type="common">Flavobacterium gleum</name>
    <dbReference type="NCBI Taxonomy" id="250"/>
    <lineage>
        <taxon>Bacteria</taxon>
        <taxon>Pseudomonadati</taxon>
        <taxon>Bacteroidota</taxon>
        <taxon>Flavobacteriia</taxon>
        <taxon>Flavobacteriales</taxon>
        <taxon>Weeksellaceae</taxon>
        <taxon>Chryseobacterium group</taxon>
        <taxon>Chryseobacterium</taxon>
    </lineage>
</organism>
<gene>
    <name evidence="5" type="ORF">NCTC11432_04374</name>
</gene>
<dbReference type="GO" id="GO:0006310">
    <property type="term" value="P:DNA recombination"/>
    <property type="evidence" value="ECO:0007669"/>
    <property type="project" value="UniProtKB-KW"/>
</dbReference>
<feature type="domain" description="Tyr recombinase" evidence="4">
    <location>
        <begin position="187"/>
        <end position="378"/>
    </location>
</feature>
<dbReference type="RefSeq" id="WP_002984459.1">
    <property type="nucleotide sequence ID" value="NZ_CP068486.1"/>
</dbReference>
<dbReference type="Pfam" id="PF00589">
    <property type="entry name" value="Phage_integrase"/>
    <property type="match status" value="1"/>
</dbReference>
<reference evidence="5 6" key="1">
    <citation type="submission" date="2018-12" db="EMBL/GenBank/DDBJ databases">
        <authorList>
            <consortium name="Pathogen Informatics"/>
        </authorList>
    </citation>
    <scope>NUCLEOTIDE SEQUENCE [LARGE SCALE GENOMIC DNA]</scope>
    <source>
        <strain evidence="5 6">NCTC11432</strain>
    </source>
</reference>
<evidence type="ECO:0000256" key="2">
    <source>
        <dbReference type="ARBA" id="ARBA00023125"/>
    </source>
</evidence>
<dbReference type="PANTHER" id="PTHR30349">
    <property type="entry name" value="PHAGE INTEGRASE-RELATED"/>
    <property type="match status" value="1"/>
</dbReference>
<evidence type="ECO:0000313" key="5">
    <source>
        <dbReference type="EMBL" id="VEE10750.1"/>
    </source>
</evidence>
<dbReference type="PANTHER" id="PTHR30349:SF64">
    <property type="entry name" value="PROPHAGE INTEGRASE INTD-RELATED"/>
    <property type="match status" value="1"/>
</dbReference>
<dbReference type="InterPro" id="IPR010998">
    <property type="entry name" value="Integrase_recombinase_N"/>
</dbReference>
<dbReference type="Gene3D" id="1.10.150.130">
    <property type="match status" value="1"/>
</dbReference>
<evidence type="ECO:0000256" key="1">
    <source>
        <dbReference type="ARBA" id="ARBA00008857"/>
    </source>
</evidence>
<dbReference type="InterPro" id="IPR011010">
    <property type="entry name" value="DNA_brk_join_enz"/>
</dbReference>
<dbReference type="CDD" id="cd00397">
    <property type="entry name" value="DNA_BRE_C"/>
    <property type="match status" value="1"/>
</dbReference>
<accession>A0A3S4QZH1</accession>
<dbReference type="InterPro" id="IPR002104">
    <property type="entry name" value="Integrase_catalytic"/>
</dbReference>
<dbReference type="SUPFAM" id="SSF56349">
    <property type="entry name" value="DNA breaking-rejoining enzymes"/>
    <property type="match status" value="1"/>
</dbReference>
<dbReference type="OrthoDB" id="1234317at2"/>
<dbReference type="STRING" id="525257.HMPREF0204_11330"/>
<dbReference type="Gene3D" id="1.10.443.10">
    <property type="entry name" value="Intergrase catalytic core"/>
    <property type="match status" value="1"/>
</dbReference>
<evidence type="ECO:0000256" key="3">
    <source>
        <dbReference type="ARBA" id="ARBA00023172"/>
    </source>
</evidence>
<proteinExistence type="inferred from homology"/>
<dbReference type="InterPro" id="IPR013762">
    <property type="entry name" value="Integrase-like_cat_sf"/>
</dbReference>
<name>A0A3S4QZH1_CHRGE</name>
<dbReference type="GO" id="GO:0015074">
    <property type="term" value="P:DNA integration"/>
    <property type="evidence" value="ECO:0007669"/>
    <property type="project" value="InterPro"/>
</dbReference>
<evidence type="ECO:0000259" key="4">
    <source>
        <dbReference type="PROSITE" id="PS51898"/>
    </source>
</evidence>
<sequence>MKNLEVRISSSTDMKYRWYVYVYNTETQKIIKKISKGLNSSNDYSERMFAAEILKSTLELKLKSGIELNPALKKKADVIKICDALDFALKKKKPDLSKDSHGNYNCAVNFFKYSAVKLKFTNVNISDVERYHVKSIMDDIQQERNWTGKEYNKNLGYIKSLFSELVEWEYIKFNVVRDIRPKKEEKTEGYILATDKQHKIISKHLYNIDYNYYVFYSIEYYLGIRPKEILLLKCGDINIEHKVIRIASEDSKDNSYRYVPIFEPVLSMLKKMDLRNKDYYLIGRPKPYGCRFFKHEYFCPNPYPIKRDTATRKWKEYIIDGLGINVKCYSFKHKGANDKLKAGMDLKTISEIFGHSDEKITELYANHINSIRFEEASKIKLEKY</sequence>
<dbReference type="InterPro" id="IPR050090">
    <property type="entry name" value="Tyrosine_recombinase_XerCD"/>
</dbReference>
<evidence type="ECO:0000313" key="6">
    <source>
        <dbReference type="Proteomes" id="UP000279227"/>
    </source>
</evidence>
<dbReference type="GeneID" id="93023723"/>
<dbReference type="Proteomes" id="UP000279227">
    <property type="component" value="Chromosome"/>
</dbReference>
<dbReference type="PROSITE" id="PS51898">
    <property type="entry name" value="TYR_RECOMBINASE"/>
    <property type="match status" value="1"/>
</dbReference>
<dbReference type="AlphaFoldDB" id="A0A3S4QZH1"/>
<keyword evidence="3" id="KW-0233">DNA recombination</keyword>
<dbReference type="EMBL" id="LR134289">
    <property type="protein sequence ID" value="VEE10750.1"/>
    <property type="molecule type" value="Genomic_DNA"/>
</dbReference>
<dbReference type="KEGG" id="cgle:NCTC11432_04374"/>
<keyword evidence="2" id="KW-0238">DNA-binding</keyword>
<dbReference type="GO" id="GO:0003677">
    <property type="term" value="F:DNA binding"/>
    <property type="evidence" value="ECO:0007669"/>
    <property type="project" value="UniProtKB-KW"/>
</dbReference>
<protein>
    <submittedName>
        <fullName evidence="5">Site-specific tyrosine recombinase XerC</fullName>
    </submittedName>
</protein>
<comment type="similarity">
    <text evidence="1">Belongs to the 'phage' integrase family.</text>
</comment>